<feature type="region of interest" description="Disordered" evidence="1">
    <location>
        <begin position="254"/>
        <end position="275"/>
    </location>
</feature>
<feature type="compositionally biased region" description="Polar residues" evidence="1">
    <location>
        <begin position="368"/>
        <end position="393"/>
    </location>
</feature>
<reference evidence="2" key="1">
    <citation type="submission" date="2021-02" db="EMBL/GenBank/DDBJ databases">
        <authorList>
            <person name="Nowell W R."/>
        </authorList>
    </citation>
    <scope>NUCLEOTIDE SEQUENCE</scope>
</reference>
<evidence type="ECO:0000313" key="2">
    <source>
        <dbReference type="EMBL" id="CAF1020794.1"/>
    </source>
</evidence>
<feature type="compositionally biased region" description="Basic and acidic residues" evidence="1">
    <location>
        <begin position="254"/>
        <end position="269"/>
    </location>
</feature>
<feature type="compositionally biased region" description="Polar residues" evidence="1">
    <location>
        <begin position="131"/>
        <end position="148"/>
    </location>
</feature>
<evidence type="ECO:0000256" key="1">
    <source>
        <dbReference type="SAM" id="MobiDB-lite"/>
    </source>
</evidence>
<dbReference type="InterPro" id="IPR037394">
    <property type="entry name" value="TBATA-like"/>
</dbReference>
<accession>A0A814IA93</accession>
<organism evidence="2 3">
    <name type="scientific">Rotaria sordida</name>
    <dbReference type="NCBI Taxonomy" id="392033"/>
    <lineage>
        <taxon>Eukaryota</taxon>
        <taxon>Metazoa</taxon>
        <taxon>Spiralia</taxon>
        <taxon>Gnathifera</taxon>
        <taxon>Rotifera</taxon>
        <taxon>Eurotatoria</taxon>
        <taxon>Bdelloidea</taxon>
        <taxon>Philodinida</taxon>
        <taxon>Philodinidae</taxon>
        <taxon>Rotaria</taxon>
    </lineage>
</organism>
<feature type="region of interest" description="Disordered" evidence="1">
    <location>
        <begin position="496"/>
        <end position="569"/>
    </location>
</feature>
<sequence>MALFEQTPSRSGSRFGKLSSNMFFTRNTAKPKRVRHIEGLNGALICSVNDDPSVVRSTSATSLGFSPTNLHLFETSRRAERLVPPMGFWNTYGVIQDTERWRQELASLASASGLGLEKDEHKHYNRPATITDQQHASRSGAHYSTRTGRFNEGTAKSRGRTGSKHATPYSDMLFNVPEHEREMWMLQVLCQLLGTSNLEDVQSWLVSASQTEKEQARTMISSALQGLKESERTTNQSEQSVDLNTLSNFIEKQKNEEKQASQKYMKESVNRPPSTLQSINEEQQNDYHLGDAWTNLINNNYSNSSSQNASTYKRSHQNYNRRSYSSFDTGSSNDKTNLFNENNQSQQEDEHDEQIDTKQLNEDHQRPRSVSVTNTRQQSKQLQTPLRRSSSTHQQKHPVESLQLYDDDDDDDDDNNNIDNKININEHENDEQQRKEIILPPIKIKESSNQNDNEKLRKIRELKNKLSRQEEESKKQINELQLKQSRLENALKLLTKQTSSQRKRHQQTHDNIENFDASPTNPMIESQKENDRRYHGRQQEIHSSDNRPTKSYSGIWKPDASTLHRLQGN</sequence>
<feature type="compositionally biased region" description="Acidic residues" evidence="1">
    <location>
        <begin position="405"/>
        <end position="416"/>
    </location>
</feature>
<gene>
    <name evidence="2" type="ORF">ZHD862_LOCUS13528</name>
</gene>
<proteinExistence type="predicted"/>
<dbReference type="AlphaFoldDB" id="A0A814IA93"/>
<dbReference type="PANTHER" id="PTHR33772">
    <property type="entry name" value="THYMUS, BRAIN AND TESTES-ASSOCIATED"/>
    <property type="match status" value="1"/>
</dbReference>
<feature type="compositionally biased region" description="Basic and acidic residues" evidence="1">
    <location>
        <begin position="354"/>
        <end position="366"/>
    </location>
</feature>
<protein>
    <submittedName>
        <fullName evidence="2">Uncharacterized protein</fullName>
    </submittedName>
</protein>
<feature type="compositionally biased region" description="Basic and acidic residues" evidence="1">
    <location>
        <begin position="526"/>
        <end position="548"/>
    </location>
</feature>
<dbReference type="Proteomes" id="UP000663864">
    <property type="component" value="Unassembled WGS sequence"/>
</dbReference>
<feature type="region of interest" description="Disordered" evidence="1">
    <location>
        <begin position="302"/>
        <end position="420"/>
    </location>
</feature>
<dbReference type="EMBL" id="CAJNOT010000558">
    <property type="protein sequence ID" value="CAF1020794.1"/>
    <property type="molecule type" value="Genomic_DNA"/>
</dbReference>
<name>A0A814IA93_9BILA</name>
<evidence type="ECO:0000313" key="3">
    <source>
        <dbReference type="Proteomes" id="UP000663864"/>
    </source>
</evidence>
<comment type="caution">
    <text evidence="2">The sequence shown here is derived from an EMBL/GenBank/DDBJ whole genome shotgun (WGS) entry which is preliminary data.</text>
</comment>
<feature type="compositionally biased region" description="Polar residues" evidence="1">
    <location>
        <begin position="317"/>
        <end position="346"/>
    </location>
</feature>
<feature type="region of interest" description="Disordered" evidence="1">
    <location>
        <begin position="131"/>
        <end position="166"/>
    </location>
</feature>
<dbReference type="Pfam" id="PF15256">
    <property type="entry name" value="SPATIAL"/>
    <property type="match status" value="1"/>
</dbReference>
<dbReference type="PANTHER" id="PTHR33772:SF1">
    <property type="entry name" value="PROTEIN TBATA"/>
    <property type="match status" value="1"/>
</dbReference>